<keyword evidence="13 16" id="KW-0173">Coenzyme A biosynthesis</keyword>
<protein>
    <recommendedName>
        <fullName evidence="15 16">Type III pantothenate kinase</fullName>
        <ecNumber evidence="6 16">2.7.1.33</ecNumber>
    </recommendedName>
    <alternativeName>
        <fullName evidence="16">PanK-III</fullName>
    </alternativeName>
    <alternativeName>
        <fullName evidence="16">Pantothenic acid kinase</fullName>
    </alternativeName>
</protein>
<comment type="cofactor">
    <cofactor evidence="16">
        <name>NH4(+)</name>
        <dbReference type="ChEBI" id="CHEBI:28938"/>
    </cofactor>
    <cofactor evidence="16">
        <name>K(+)</name>
        <dbReference type="ChEBI" id="CHEBI:29103"/>
    </cofactor>
    <text evidence="16">A monovalent cation. Ammonium or potassium.</text>
</comment>
<comment type="caution">
    <text evidence="16">Lacks conserved residue(s) required for the propagation of feature annotation.</text>
</comment>
<evidence type="ECO:0000256" key="9">
    <source>
        <dbReference type="ARBA" id="ARBA00022741"/>
    </source>
</evidence>
<evidence type="ECO:0000313" key="18">
    <source>
        <dbReference type="Proteomes" id="UP000284751"/>
    </source>
</evidence>
<sequence length="259" mass="27423">MILALDIGNTNITMGVFDGRDLKFVSRLATDRQRTEDQYAVELRDIVDIYGVSIGEIEGSIISSVVPSLTSGIKRAVKRLTRTEPLCIGPGMKTGLNIKLNDPSTLGADLVAGAVAAIELFDCPCIIFDIGTATTISVLDADASMLGGVIIPGPGIALEALTARSALLSSVSLEAPKHVIGSNTADCMRSGSVYGTASMMDGMCDRIEEELGKKCSIVATGGLGKEIVPHCRRNIVYCDNLLLEGLRLLYEKNTCKAGR</sequence>
<evidence type="ECO:0000256" key="4">
    <source>
        <dbReference type="ARBA" id="ARBA00005225"/>
    </source>
</evidence>
<dbReference type="GO" id="GO:0046872">
    <property type="term" value="F:metal ion binding"/>
    <property type="evidence" value="ECO:0007669"/>
    <property type="project" value="UniProtKB-KW"/>
</dbReference>
<evidence type="ECO:0000313" key="17">
    <source>
        <dbReference type="EMBL" id="RGQ44274.1"/>
    </source>
</evidence>
<dbReference type="Gene3D" id="3.30.420.40">
    <property type="match status" value="2"/>
</dbReference>
<dbReference type="PANTHER" id="PTHR34265">
    <property type="entry name" value="TYPE III PANTOTHENATE KINASE"/>
    <property type="match status" value="1"/>
</dbReference>
<evidence type="ECO:0000256" key="10">
    <source>
        <dbReference type="ARBA" id="ARBA00022777"/>
    </source>
</evidence>
<accession>A0A412B0V0</accession>
<evidence type="ECO:0000256" key="11">
    <source>
        <dbReference type="ARBA" id="ARBA00022840"/>
    </source>
</evidence>
<dbReference type="GO" id="GO:0004594">
    <property type="term" value="F:pantothenate kinase activity"/>
    <property type="evidence" value="ECO:0007669"/>
    <property type="project" value="UniProtKB-UniRule"/>
</dbReference>
<dbReference type="PANTHER" id="PTHR34265:SF1">
    <property type="entry name" value="TYPE III PANTOTHENATE KINASE"/>
    <property type="match status" value="1"/>
</dbReference>
<evidence type="ECO:0000256" key="6">
    <source>
        <dbReference type="ARBA" id="ARBA00012102"/>
    </source>
</evidence>
<dbReference type="NCBIfam" id="TIGR00671">
    <property type="entry name" value="baf"/>
    <property type="match status" value="1"/>
</dbReference>
<dbReference type="SUPFAM" id="SSF53067">
    <property type="entry name" value="Actin-like ATPase domain"/>
    <property type="match status" value="2"/>
</dbReference>
<comment type="subunit">
    <text evidence="5 16">Homodimer.</text>
</comment>
<evidence type="ECO:0000256" key="12">
    <source>
        <dbReference type="ARBA" id="ARBA00022958"/>
    </source>
</evidence>
<organism evidence="17 18">
    <name type="scientific">[Clostridium] leptum</name>
    <dbReference type="NCBI Taxonomy" id="1535"/>
    <lineage>
        <taxon>Bacteria</taxon>
        <taxon>Bacillati</taxon>
        <taxon>Bacillota</taxon>
        <taxon>Clostridia</taxon>
        <taxon>Eubacteriales</taxon>
        <taxon>Oscillospiraceae</taxon>
        <taxon>Oscillospiraceae incertae sedis</taxon>
    </lineage>
</organism>
<evidence type="ECO:0000256" key="8">
    <source>
        <dbReference type="ARBA" id="ARBA00022679"/>
    </source>
</evidence>
<evidence type="ECO:0000256" key="14">
    <source>
        <dbReference type="ARBA" id="ARBA00038036"/>
    </source>
</evidence>
<evidence type="ECO:0000256" key="13">
    <source>
        <dbReference type="ARBA" id="ARBA00022993"/>
    </source>
</evidence>
<feature type="binding site" evidence="16">
    <location>
        <begin position="107"/>
        <end position="110"/>
    </location>
    <ligand>
        <name>substrate</name>
    </ligand>
</feature>
<keyword evidence="11 16" id="KW-0067">ATP-binding</keyword>
<dbReference type="Proteomes" id="UP000284751">
    <property type="component" value="Unassembled WGS sequence"/>
</dbReference>
<dbReference type="InterPro" id="IPR004619">
    <property type="entry name" value="Type_III_PanK"/>
</dbReference>
<feature type="active site" description="Proton acceptor" evidence="16">
    <location>
        <position position="109"/>
    </location>
</feature>
<name>A0A412B0V0_9FIRM</name>
<comment type="subcellular location">
    <subcellularLocation>
        <location evidence="3 16">Cytoplasm</location>
    </subcellularLocation>
</comment>
<comment type="caution">
    <text evidence="17">The sequence shown here is derived from an EMBL/GenBank/DDBJ whole genome shotgun (WGS) entry which is preliminary data.</text>
</comment>
<keyword evidence="10 16" id="KW-0418">Kinase</keyword>
<keyword evidence="8 16" id="KW-0808">Transferase</keyword>
<keyword evidence="9 16" id="KW-0547">Nucleotide-binding</keyword>
<dbReference type="UniPathway" id="UPA00241">
    <property type="reaction ID" value="UER00352"/>
</dbReference>
<dbReference type="CDD" id="cd24015">
    <property type="entry name" value="ASKHA_NBD_PanK-III"/>
    <property type="match status" value="1"/>
</dbReference>
<proteinExistence type="inferred from homology"/>
<evidence type="ECO:0000256" key="1">
    <source>
        <dbReference type="ARBA" id="ARBA00001206"/>
    </source>
</evidence>
<comment type="similarity">
    <text evidence="14 16">Belongs to the type III pantothenate kinase family.</text>
</comment>
<dbReference type="NCBIfam" id="NF009855">
    <property type="entry name" value="PRK13321.1"/>
    <property type="match status" value="1"/>
</dbReference>
<comment type="function">
    <text evidence="16">Catalyzes the phosphorylation of pantothenate (Pan), the first step in CoA biosynthesis.</text>
</comment>
<reference evidence="17 18" key="1">
    <citation type="submission" date="2018-08" db="EMBL/GenBank/DDBJ databases">
        <title>A genome reference for cultivated species of the human gut microbiota.</title>
        <authorList>
            <person name="Zou Y."/>
            <person name="Xue W."/>
            <person name="Luo G."/>
        </authorList>
    </citation>
    <scope>NUCLEOTIDE SEQUENCE [LARGE SCALE GENOMIC DNA]</scope>
    <source>
        <strain evidence="17 18">AF28-26</strain>
    </source>
</reference>
<keyword evidence="7 16" id="KW-0963">Cytoplasm</keyword>
<evidence type="ECO:0000256" key="5">
    <source>
        <dbReference type="ARBA" id="ARBA00011738"/>
    </source>
</evidence>
<dbReference type="EMBL" id="QRTC01000002">
    <property type="protein sequence ID" value="RGQ44274.1"/>
    <property type="molecule type" value="Genomic_DNA"/>
</dbReference>
<evidence type="ECO:0000256" key="2">
    <source>
        <dbReference type="ARBA" id="ARBA00001958"/>
    </source>
</evidence>
<dbReference type="HAMAP" id="MF_01274">
    <property type="entry name" value="Pantothen_kinase_3"/>
    <property type="match status" value="1"/>
</dbReference>
<dbReference type="GO" id="GO:0015937">
    <property type="term" value="P:coenzyme A biosynthetic process"/>
    <property type="evidence" value="ECO:0007669"/>
    <property type="project" value="UniProtKB-UniRule"/>
</dbReference>
<dbReference type="InterPro" id="IPR043129">
    <property type="entry name" value="ATPase_NBD"/>
</dbReference>
<comment type="catalytic activity">
    <reaction evidence="1 16">
        <text>(R)-pantothenate + ATP = (R)-4'-phosphopantothenate + ADP + H(+)</text>
        <dbReference type="Rhea" id="RHEA:16373"/>
        <dbReference type="ChEBI" id="CHEBI:10986"/>
        <dbReference type="ChEBI" id="CHEBI:15378"/>
        <dbReference type="ChEBI" id="CHEBI:29032"/>
        <dbReference type="ChEBI" id="CHEBI:30616"/>
        <dbReference type="ChEBI" id="CHEBI:456216"/>
        <dbReference type="EC" id="2.7.1.33"/>
    </reaction>
</comment>
<dbReference type="Pfam" id="PF03309">
    <property type="entry name" value="Pan_kinase"/>
    <property type="match status" value="1"/>
</dbReference>
<dbReference type="GO" id="GO:0005737">
    <property type="term" value="C:cytoplasm"/>
    <property type="evidence" value="ECO:0007669"/>
    <property type="project" value="UniProtKB-SubCell"/>
</dbReference>
<keyword evidence="12 16" id="KW-0630">Potassium</keyword>
<feature type="binding site" evidence="16">
    <location>
        <position position="129"/>
    </location>
    <ligand>
        <name>K(+)</name>
        <dbReference type="ChEBI" id="CHEBI:29103"/>
    </ligand>
</feature>
<evidence type="ECO:0000256" key="16">
    <source>
        <dbReference type="HAMAP-Rule" id="MF_01274"/>
    </source>
</evidence>
<gene>
    <name evidence="16" type="primary">coaX</name>
    <name evidence="17" type="ORF">DWY99_01140</name>
</gene>
<keyword evidence="16" id="KW-0479">Metal-binding</keyword>
<dbReference type="GO" id="GO:0005524">
    <property type="term" value="F:ATP binding"/>
    <property type="evidence" value="ECO:0007669"/>
    <property type="project" value="UniProtKB-UniRule"/>
</dbReference>
<comment type="cofactor">
    <cofactor evidence="2">
        <name>K(+)</name>
        <dbReference type="ChEBI" id="CHEBI:29103"/>
    </cofactor>
</comment>
<dbReference type="AlphaFoldDB" id="A0A412B0V0"/>
<dbReference type="EC" id="2.7.1.33" evidence="6 16"/>
<evidence type="ECO:0000256" key="15">
    <source>
        <dbReference type="ARBA" id="ARBA00040883"/>
    </source>
</evidence>
<feature type="binding site" evidence="16">
    <location>
        <position position="184"/>
    </location>
    <ligand>
        <name>substrate</name>
    </ligand>
</feature>
<evidence type="ECO:0000256" key="3">
    <source>
        <dbReference type="ARBA" id="ARBA00004496"/>
    </source>
</evidence>
<comment type="pathway">
    <text evidence="4 16">Cofactor biosynthesis; coenzyme A biosynthesis; CoA from (R)-pantothenate: step 1/5.</text>
</comment>
<evidence type="ECO:0000256" key="7">
    <source>
        <dbReference type="ARBA" id="ARBA00022490"/>
    </source>
</evidence>
<feature type="binding site" evidence="16">
    <location>
        <position position="132"/>
    </location>
    <ligand>
        <name>ATP</name>
        <dbReference type="ChEBI" id="CHEBI:30616"/>
    </ligand>
</feature>
<feature type="binding site" evidence="16">
    <location>
        <begin position="6"/>
        <end position="13"/>
    </location>
    <ligand>
        <name>ATP</name>
        <dbReference type="ChEBI" id="CHEBI:30616"/>
    </ligand>
</feature>